<comment type="caution">
    <text evidence="2">The sequence shown here is derived from an EMBL/GenBank/DDBJ whole genome shotgun (WGS) entry which is preliminary data.</text>
</comment>
<proteinExistence type="predicted"/>
<dbReference type="AlphaFoldDB" id="A0A4U6X8K1"/>
<feature type="region of interest" description="Disordered" evidence="1">
    <location>
        <begin position="83"/>
        <end position="105"/>
    </location>
</feature>
<dbReference type="EMBL" id="PJEX01000276">
    <property type="protein sequence ID" value="TKW51871.1"/>
    <property type="molecule type" value="Genomic_DNA"/>
</dbReference>
<feature type="compositionally biased region" description="Basic and acidic residues" evidence="1">
    <location>
        <begin position="200"/>
        <end position="211"/>
    </location>
</feature>
<keyword evidence="3" id="KW-1185">Reference proteome</keyword>
<reference evidence="2 3" key="1">
    <citation type="journal article" date="2019" name="PLoS ONE">
        <title>Comparative genome analysis indicates high evolutionary potential of pathogenicity genes in Colletotrichum tanaceti.</title>
        <authorList>
            <person name="Lelwala R.V."/>
            <person name="Korhonen P.K."/>
            <person name="Young N.D."/>
            <person name="Scott J.B."/>
            <person name="Ades P.A."/>
            <person name="Gasser R.B."/>
            <person name="Taylor P.W.J."/>
        </authorList>
    </citation>
    <scope>NUCLEOTIDE SEQUENCE [LARGE SCALE GENOMIC DNA]</scope>
    <source>
        <strain evidence="2">BRIP57314</strain>
    </source>
</reference>
<name>A0A4U6X8K1_9PEZI</name>
<evidence type="ECO:0000313" key="3">
    <source>
        <dbReference type="Proteomes" id="UP000310108"/>
    </source>
</evidence>
<feature type="compositionally biased region" description="Pro residues" evidence="1">
    <location>
        <begin position="184"/>
        <end position="196"/>
    </location>
</feature>
<feature type="compositionally biased region" description="Basic and acidic residues" evidence="1">
    <location>
        <begin position="12"/>
        <end position="29"/>
    </location>
</feature>
<feature type="compositionally biased region" description="Polar residues" evidence="1">
    <location>
        <begin position="83"/>
        <end position="95"/>
    </location>
</feature>
<accession>A0A4U6X8K1</accession>
<evidence type="ECO:0000313" key="2">
    <source>
        <dbReference type="EMBL" id="TKW51871.1"/>
    </source>
</evidence>
<feature type="region of interest" description="Disordered" evidence="1">
    <location>
        <begin position="180"/>
        <end position="235"/>
    </location>
</feature>
<dbReference type="STRING" id="1306861.A0A4U6X8K1"/>
<dbReference type="Proteomes" id="UP000310108">
    <property type="component" value="Unassembled WGS sequence"/>
</dbReference>
<sequence>MSSALYRSKQSHAADIRHQARHPPSDLNRRPNFARNCLLPRPSIPPTVERNVRGTTCRTIASTEIAPESLAQARFDTYTLHSSKPSNMSNQTPSTPVKVPPSAANHSAATLDPELRSQINTLLLKDGHVTKIQEQLLHSLHANQANWPTLIQSHALNLLRAGEVTTFPDLLRRVLDDVRQDTLNPPPAAAASPPPSKTNGTDKEKDKDKKANGTARSTPAPGSVTESSTPPSLAIPSTVIDEAIKVTQESLEAVCEIDGAVN</sequence>
<gene>
    <name evidence="2" type="ORF">CTA1_1031</name>
</gene>
<organism evidence="2 3">
    <name type="scientific">Colletotrichum tanaceti</name>
    <dbReference type="NCBI Taxonomy" id="1306861"/>
    <lineage>
        <taxon>Eukaryota</taxon>
        <taxon>Fungi</taxon>
        <taxon>Dikarya</taxon>
        <taxon>Ascomycota</taxon>
        <taxon>Pezizomycotina</taxon>
        <taxon>Sordariomycetes</taxon>
        <taxon>Hypocreomycetidae</taxon>
        <taxon>Glomerellales</taxon>
        <taxon>Glomerellaceae</taxon>
        <taxon>Colletotrichum</taxon>
        <taxon>Colletotrichum destructivum species complex</taxon>
    </lineage>
</organism>
<protein>
    <submittedName>
        <fullName evidence="2">Uncharacterized protein</fullName>
    </submittedName>
</protein>
<evidence type="ECO:0000256" key="1">
    <source>
        <dbReference type="SAM" id="MobiDB-lite"/>
    </source>
</evidence>
<feature type="region of interest" description="Disordered" evidence="1">
    <location>
        <begin position="1"/>
        <end position="31"/>
    </location>
</feature>